<evidence type="ECO:0000256" key="1">
    <source>
        <dbReference type="ARBA" id="ARBA00012513"/>
    </source>
</evidence>
<keyword evidence="12" id="KW-1185">Reference proteome</keyword>
<evidence type="ECO:0000256" key="6">
    <source>
        <dbReference type="ARBA" id="ARBA00022840"/>
    </source>
</evidence>
<feature type="binding site" evidence="7">
    <location>
        <position position="59"/>
    </location>
    <ligand>
        <name>ATP</name>
        <dbReference type="ChEBI" id="CHEBI:30616"/>
    </ligand>
</feature>
<dbReference type="GO" id="GO:0005524">
    <property type="term" value="F:ATP binding"/>
    <property type="evidence" value="ECO:0007669"/>
    <property type="project" value="UniProtKB-UniRule"/>
</dbReference>
<evidence type="ECO:0000256" key="4">
    <source>
        <dbReference type="ARBA" id="ARBA00022741"/>
    </source>
</evidence>
<dbReference type="SMART" id="SM00220">
    <property type="entry name" value="S_TKc"/>
    <property type="match status" value="1"/>
</dbReference>
<name>E3J219_PSEI1</name>
<dbReference type="AlphaFoldDB" id="E3J219"/>
<evidence type="ECO:0000256" key="2">
    <source>
        <dbReference type="ARBA" id="ARBA00022527"/>
    </source>
</evidence>
<dbReference type="InterPro" id="IPR011009">
    <property type="entry name" value="Kinase-like_dom_sf"/>
</dbReference>
<dbReference type="PROSITE" id="PS00108">
    <property type="entry name" value="PROTEIN_KINASE_ST"/>
    <property type="match status" value="1"/>
</dbReference>
<keyword evidence="9" id="KW-1133">Transmembrane helix</keyword>
<dbReference type="PANTHER" id="PTHR43289">
    <property type="entry name" value="MITOGEN-ACTIVATED PROTEIN KINASE KINASE KINASE 20-RELATED"/>
    <property type="match status" value="1"/>
</dbReference>
<feature type="domain" description="Protein kinase" evidence="10">
    <location>
        <begin position="30"/>
        <end position="296"/>
    </location>
</feature>
<evidence type="ECO:0000259" key="10">
    <source>
        <dbReference type="PROSITE" id="PS50011"/>
    </source>
</evidence>
<feature type="compositionally biased region" description="Low complexity" evidence="8">
    <location>
        <begin position="336"/>
        <end position="346"/>
    </location>
</feature>
<dbReference type="InterPro" id="IPR008271">
    <property type="entry name" value="Ser/Thr_kinase_AS"/>
</dbReference>
<dbReference type="Gene3D" id="3.40.1000.10">
    <property type="entry name" value="Mog1/PsbP, alpha/beta/alpha sandwich"/>
    <property type="match status" value="1"/>
</dbReference>
<dbReference type="eggNOG" id="COG0515">
    <property type="taxonomic scope" value="Bacteria"/>
</dbReference>
<keyword evidence="9" id="KW-0812">Transmembrane</keyword>
<dbReference type="CDD" id="cd14014">
    <property type="entry name" value="STKc_PknB_like"/>
    <property type="match status" value="1"/>
</dbReference>
<sequence>MAGEGRSAMGSGLPAGSSGHAPGTVVGRRYRLDGVIGVGGMGVVHRATDQIMRRTVAVKEVRMPTGSPAANADARERVLREARSAGRIHHPGAVGVLDVIDDGELPWIVMELVEGEPLSARVEREGGLPVEEVAQIGISLAYALDAAHRLGVVHRDVKPSNVLLTQDGQARLTDFGIAVSNGDPRLTRTGEVVGSPAYLAPERAHGEPGGPECDVWGLGATLYAAVEGEPPFGGATPLDILTSVVEGLIRPPRHAGRLGPLLDGMLSQRELDRPTLTSVRTRLRDLAGETPGRPSVAGQTRTTTRPTGPPPRRPATSSPGRAPAAPPSTPGPANPRPATARAATPATPRPAAPSPAAPVTPLPVEPTAAEPVTASAAGAGPAADGTAAASGTALAGPTRVLAEAPVSEGSPDLQPAEVPSAEQEAAPATSGADEARVPTTVIMKDVLADETVTDGRDPRTDEAQPTSTLVGGPSVNQPTPDATEVLQPRGDAGELDDLARYWASGSAWTSSRPAGPPDDGPASEDASGPVEDPPRPPRPKRPGEETPPRSQAERRAVIVLAVLVVVLALALVAVRLSADDGKDNRPASAPAAATSDLGPSAPASAVPDGPLAAATTTVTPPRGWVSYVDAAGWSLAYPSSWKRSAGVGGTGTVDFTNPATGTVLRVGSAGQAPASILRDWLTNFDTASQGGPMGLTDYQRLRLAPVGTGDGSTEADWEYTYSKDGGKVHVLSRGADRGGHGYLLSWQTEDKQWASDQGLRRQLFATFRPAP</sequence>
<keyword evidence="4 7" id="KW-0547">Nucleotide-binding</keyword>
<feature type="region of interest" description="Disordered" evidence="8">
    <location>
        <begin position="405"/>
        <end position="493"/>
    </location>
</feature>
<organism evidence="11 12">
    <name type="scientific">Pseudofrankia inefficax (strain DSM 45817 / CECT 9037 / DDB 130130 / EuI1c)</name>
    <name type="common">Frankia inefficax</name>
    <dbReference type="NCBI Taxonomy" id="298654"/>
    <lineage>
        <taxon>Bacteria</taxon>
        <taxon>Bacillati</taxon>
        <taxon>Actinomycetota</taxon>
        <taxon>Actinomycetes</taxon>
        <taxon>Frankiales</taxon>
        <taxon>Frankiaceae</taxon>
        <taxon>Pseudofrankia</taxon>
    </lineage>
</organism>
<proteinExistence type="predicted"/>
<dbReference type="PROSITE" id="PS00107">
    <property type="entry name" value="PROTEIN_KINASE_ATP"/>
    <property type="match status" value="1"/>
</dbReference>
<gene>
    <name evidence="11" type="ordered locus">FraEuI1c_6140</name>
</gene>
<dbReference type="Proteomes" id="UP000002484">
    <property type="component" value="Chromosome"/>
</dbReference>
<protein>
    <recommendedName>
        <fullName evidence="1">non-specific serine/threonine protein kinase</fullName>
        <ecNumber evidence="1">2.7.11.1</ecNumber>
    </recommendedName>
</protein>
<evidence type="ECO:0000313" key="12">
    <source>
        <dbReference type="Proteomes" id="UP000002484"/>
    </source>
</evidence>
<feature type="compositionally biased region" description="Low complexity" evidence="8">
    <location>
        <begin position="314"/>
        <end position="323"/>
    </location>
</feature>
<dbReference type="Pfam" id="PF00069">
    <property type="entry name" value="Pkinase"/>
    <property type="match status" value="1"/>
</dbReference>
<dbReference type="InterPro" id="IPR000719">
    <property type="entry name" value="Prot_kinase_dom"/>
</dbReference>
<dbReference type="SUPFAM" id="SSF56112">
    <property type="entry name" value="Protein kinase-like (PK-like)"/>
    <property type="match status" value="1"/>
</dbReference>
<keyword evidence="2 11" id="KW-0723">Serine/threonine-protein kinase</keyword>
<dbReference type="EC" id="2.7.11.1" evidence="1"/>
<feature type="compositionally biased region" description="Basic and acidic residues" evidence="8">
    <location>
        <begin position="541"/>
        <end position="552"/>
    </location>
</feature>
<keyword evidence="9" id="KW-0472">Membrane</keyword>
<keyword evidence="5 11" id="KW-0418">Kinase</keyword>
<dbReference type="STRING" id="298654.FraEuI1c_6140"/>
<feature type="region of interest" description="Disordered" evidence="8">
    <location>
        <begin position="506"/>
        <end position="552"/>
    </location>
</feature>
<evidence type="ECO:0000256" key="7">
    <source>
        <dbReference type="PROSITE-ProRule" id="PRU10141"/>
    </source>
</evidence>
<feature type="compositionally biased region" description="Pro residues" evidence="8">
    <location>
        <begin position="324"/>
        <end position="335"/>
    </location>
</feature>
<dbReference type="EMBL" id="CP002299">
    <property type="protein sequence ID" value="ADP84124.1"/>
    <property type="molecule type" value="Genomic_DNA"/>
</dbReference>
<evidence type="ECO:0000313" key="11">
    <source>
        <dbReference type="EMBL" id="ADP84124.1"/>
    </source>
</evidence>
<evidence type="ECO:0000256" key="8">
    <source>
        <dbReference type="SAM" id="MobiDB-lite"/>
    </source>
</evidence>
<reference evidence="11 12" key="1">
    <citation type="submission" date="2010-10" db="EMBL/GenBank/DDBJ databases">
        <title>Complete sequence of Frankia sp. EuI1c.</title>
        <authorList>
            <consortium name="US DOE Joint Genome Institute"/>
            <person name="Lucas S."/>
            <person name="Copeland A."/>
            <person name="Lapidus A."/>
            <person name="Cheng J.-F."/>
            <person name="Bruce D."/>
            <person name="Goodwin L."/>
            <person name="Pitluck S."/>
            <person name="Chertkov O."/>
            <person name="Detter J.C."/>
            <person name="Han C."/>
            <person name="Tapia R."/>
            <person name="Land M."/>
            <person name="Hauser L."/>
            <person name="Jeffries C."/>
            <person name="Kyrpides N."/>
            <person name="Ivanova N."/>
            <person name="Mikhailova N."/>
            <person name="Beauchemin N."/>
            <person name="Sen A."/>
            <person name="Sur S.A."/>
            <person name="Gtari M."/>
            <person name="Wall L."/>
            <person name="Tisa L."/>
            <person name="Woyke T."/>
        </authorList>
    </citation>
    <scope>NUCLEOTIDE SEQUENCE [LARGE SCALE GENOMIC DNA]</scope>
    <source>
        <strain evidence="12">DSM 45817 / CECT 9037 / EuI1c</strain>
    </source>
</reference>
<evidence type="ECO:0000256" key="9">
    <source>
        <dbReference type="SAM" id="Phobius"/>
    </source>
</evidence>
<feature type="region of interest" description="Disordered" evidence="8">
    <location>
        <begin position="580"/>
        <end position="617"/>
    </location>
</feature>
<evidence type="ECO:0000256" key="5">
    <source>
        <dbReference type="ARBA" id="ARBA00022777"/>
    </source>
</evidence>
<dbReference type="GO" id="GO:0004674">
    <property type="term" value="F:protein serine/threonine kinase activity"/>
    <property type="evidence" value="ECO:0007669"/>
    <property type="project" value="UniProtKB-KW"/>
</dbReference>
<evidence type="ECO:0000256" key="3">
    <source>
        <dbReference type="ARBA" id="ARBA00022679"/>
    </source>
</evidence>
<keyword evidence="3" id="KW-0808">Transferase</keyword>
<dbReference type="Gene3D" id="3.30.200.20">
    <property type="entry name" value="Phosphorylase Kinase, domain 1"/>
    <property type="match status" value="1"/>
</dbReference>
<dbReference type="InParanoid" id="E3J219"/>
<accession>E3J219</accession>
<dbReference type="Gene3D" id="1.10.510.10">
    <property type="entry name" value="Transferase(Phosphotransferase) domain 1"/>
    <property type="match status" value="1"/>
</dbReference>
<feature type="compositionally biased region" description="Pro residues" evidence="8">
    <location>
        <begin position="347"/>
        <end position="364"/>
    </location>
</feature>
<dbReference type="PANTHER" id="PTHR43289:SF6">
    <property type="entry name" value="SERINE_THREONINE-PROTEIN KINASE NEKL-3"/>
    <property type="match status" value="1"/>
</dbReference>
<keyword evidence="6 7" id="KW-0067">ATP-binding</keyword>
<dbReference type="KEGG" id="fri:FraEuI1c_6140"/>
<dbReference type="HOGENOM" id="CLU_000288_63_44_11"/>
<feature type="compositionally biased region" description="Basic and acidic residues" evidence="8">
    <location>
        <begin position="453"/>
        <end position="462"/>
    </location>
</feature>
<dbReference type="PROSITE" id="PS50011">
    <property type="entry name" value="PROTEIN_KINASE_DOM"/>
    <property type="match status" value="1"/>
</dbReference>
<feature type="compositionally biased region" description="Polar residues" evidence="8">
    <location>
        <begin position="463"/>
        <end position="480"/>
    </location>
</feature>
<feature type="region of interest" description="Disordered" evidence="8">
    <location>
        <begin position="272"/>
        <end position="365"/>
    </location>
</feature>
<feature type="region of interest" description="Disordered" evidence="8">
    <location>
        <begin position="1"/>
        <end position="23"/>
    </location>
</feature>
<dbReference type="InterPro" id="IPR017441">
    <property type="entry name" value="Protein_kinase_ATP_BS"/>
</dbReference>
<feature type="transmembrane region" description="Helical" evidence="9">
    <location>
        <begin position="556"/>
        <end position="576"/>
    </location>
</feature>